<dbReference type="Proteomes" id="UP001482620">
    <property type="component" value="Unassembled WGS sequence"/>
</dbReference>
<evidence type="ECO:0000313" key="2">
    <source>
        <dbReference type="Proteomes" id="UP001482620"/>
    </source>
</evidence>
<accession>A0ABV0TLC9</accession>
<evidence type="ECO:0000313" key="1">
    <source>
        <dbReference type="EMBL" id="MEQ2232297.1"/>
    </source>
</evidence>
<keyword evidence="2" id="KW-1185">Reference proteome</keyword>
<organism evidence="1 2">
    <name type="scientific">Ilyodon furcidens</name>
    <name type="common">goldbreast splitfin</name>
    <dbReference type="NCBI Taxonomy" id="33524"/>
    <lineage>
        <taxon>Eukaryota</taxon>
        <taxon>Metazoa</taxon>
        <taxon>Chordata</taxon>
        <taxon>Craniata</taxon>
        <taxon>Vertebrata</taxon>
        <taxon>Euteleostomi</taxon>
        <taxon>Actinopterygii</taxon>
        <taxon>Neopterygii</taxon>
        <taxon>Teleostei</taxon>
        <taxon>Neoteleostei</taxon>
        <taxon>Acanthomorphata</taxon>
        <taxon>Ovalentaria</taxon>
        <taxon>Atherinomorphae</taxon>
        <taxon>Cyprinodontiformes</taxon>
        <taxon>Goodeidae</taxon>
        <taxon>Ilyodon</taxon>
    </lineage>
</organism>
<comment type="caution">
    <text evidence="1">The sequence shown here is derived from an EMBL/GenBank/DDBJ whole genome shotgun (WGS) entry which is preliminary data.</text>
</comment>
<sequence>MKLRSNLGKALSFHWLEAFYQIPSGPRRKAASLSCFTHSVIVPAVFLSQSLTLKHAANSKRQCLHADHLNREDRCRSLLVLLCLHSHHHRLALKTTQMSNLQ</sequence>
<protein>
    <submittedName>
        <fullName evidence="1">Uncharacterized protein</fullName>
    </submittedName>
</protein>
<dbReference type="EMBL" id="JAHRIQ010035439">
    <property type="protein sequence ID" value="MEQ2232297.1"/>
    <property type="molecule type" value="Genomic_DNA"/>
</dbReference>
<gene>
    <name evidence="1" type="ORF">ILYODFUR_009700</name>
</gene>
<reference evidence="1 2" key="1">
    <citation type="submission" date="2021-06" db="EMBL/GenBank/DDBJ databases">
        <authorList>
            <person name="Palmer J.M."/>
        </authorList>
    </citation>
    <scope>NUCLEOTIDE SEQUENCE [LARGE SCALE GENOMIC DNA]</scope>
    <source>
        <strain evidence="2">if_2019</strain>
        <tissue evidence="1">Muscle</tissue>
    </source>
</reference>
<proteinExistence type="predicted"/>
<name>A0ABV0TLC9_9TELE</name>